<feature type="compositionally biased region" description="Polar residues" evidence="12">
    <location>
        <begin position="1067"/>
        <end position="1079"/>
    </location>
</feature>
<feature type="region of interest" description="Disordered" evidence="12">
    <location>
        <begin position="1067"/>
        <end position="1103"/>
    </location>
</feature>
<feature type="domain" description="C2H2-type" evidence="13">
    <location>
        <begin position="339"/>
        <end position="367"/>
    </location>
</feature>
<feature type="compositionally biased region" description="Polar residues" evidence="12">
    <location>
        <begin position="1015"/>
        <end position="1034"/>
    </location>
</feature>
<evidence type="ECO:0000256" key="4">
    <source>
        <dbReference type="ARBA" id="ARBA00022737"/>
    </source>
</evidence>
<feature type="domain" description="C2H2-type" evidence="13">
    <location>
        <begin position="397"/>
        <end position="424"/>
    </location>
</feature>
<feature type="domain" description="C2H2-type" evidence="13">
    <location>
        <begin position="368"/>
        <end position="396"/>
    </location>
</feature>
<organism evidence="14 15">
    <name type="scientific">Strongylocentrotus purpuratus</name>
    <name type="common">Purple sea urchin</name>
    <dbReference type="NCBI Taxonomy" id="7668"/>
    <lineage>
        <taxon>Eukaryota</taxon>
        <taxon>Metazoa</taxon>
        <taxon>Echinodermata</taxon>
        <taxon>Eleutherozoa</taxon>
        <taxon>Echinozoa</taxon>
        <taxon>Echinoidea</taxon>
        <taxon>Euechinoidea</taxon>
        <taxon>Echinacea</taxon>
        <taxon>Camarodonta</taxon>
        <taxon>Echinidea</taxon>
        <taxon>Strongylocentrotidae</taxon>
        <taxon>Strongylocentrotus</taxon>
    </lineage>
</organism>
<evidence type="ECO:0000256" key="1">
    <source>
        <dbReference type="ARBA" id="ARBA00004123"/>
    </source>
</evidence>
<dbReference type="PANTHER" id="PTHR24381:SF390">
    <property type="entry name" value="ZINC FINGER PROTEIN 37 HOMOLOG"/>
    <property type="match status" value="1"/>
</dbReference>
<dbReference type="OrthoDB" id="8922241at2759"/>
<dbReference type="FunFam" id="3.30.160.60:FF:002343">
    <property type="entry name" value="Zinc finger protein 33A"/>
    <property type="match status" value="1"/>
</dbReference>
<dbReference type="FunFam" id="3.30.160.60:FF:000086">
    <property type="entry name" value="transcription factor E4F1 isoform X1"/>
    <property type="match status" value="1"/>
</dbReference>
<evidence type="ECO:0000256" key="7">
    <source>
        <dbReference type="ARBA" id="ARBA00023015"/>
    </source>
</evidence>
<reference evidence="14" key="2">
    <citation type="submission" date="2021-01" db="UniProtKB">
        <authorList>
            <consortium name="EnsemblMetazoa"/>
        </authorList>
    </citation>
    <scope>IDENTIFICATION</scope>
</reference>
<dbReference type="PANTHER" id="PTHR24381">
    <property type="entry name" value="ZINC FINGER PROTEIN"/>
    <property type="match status" value="1"/>
</dbReference>
<feature type="domain" description="C2H2-type" evidence="13">
    <location>
        <begin position="425"/>
        <end position="452"/>
    </location>
</feature>
<feature type="domain" description="C2H2-type" evidence="13">
    <location>
        <begin position="507"/>
        <end position="534"/>
    </location>
</feature>
<sequence>MDNAGPFFLCSCCGTQFPSALLLSQHCATHHQGFELSPFISVGSMLPTGQGTLPQAPPNHYDIINQPPITRKPSGHDITLTQLQTVNPSSQAHLMPSPHPLPQQEVVKHGKGGQLPVLSSNTTTAKFGSGYFAMSEAIHSTQSQEGTETRGNTQYTCVVNPTQTLEAHSNRNLNNPSGMDGNLSMQITNQIENQLQPIVKTPTTENGAGIMQTHVGGVTTVAGTLSVIQSNHCSPTGQRDNINNDNSHIQKQISHRVTKTVLTSMVSMKNNLGWTNQTEASYRLPSSTLAVLPLHQQQTVLLARTPAFPMGVLTAVGVPQTEPVIKPTKPPRGQGPRPFSCPTCEKTFTLKYNLQQHEVYAHSDDRPYACSKCDNAFKLKGHLKEHERNSHSEERPFKCTQCEKTFKQKSHLTGHMSIHDGSKPHRCETCGLVFRQKQHLKRHALTHTGKRLFSCSHCPSTFNISSDLKRHTRIHTGERPFCCAHCGKGFARKQAVRIHEKIHFKPFICQRCSKSFRDLQALADHEKKHVKSLSHDCRECDQRFSLFTELKEHMKIHKEKSKVVKEKKIANRKNMAARPNLRMTRQRTAAARASHRKTKPKSLRPKRREQDSNEISKLTDDEQLSCSVCRRPCRRCNLLRHEQKCHGIQHTVHQCEECEETFTGRNTLMAHAKEHKNPERFRCDRCDEAFQYESHLHKHLVSAHGVKPFSCDICSKTFVQKKSYLEHSRTCKKEDTVSCELCKDVFKQKVSLLRHKVKAHGLRPYSCTICERGFANKGTLQRHIVTHSSDRPHQCQYCSKTFKEKRQVDQHEKTHRGERPFQCFQCGLSFHRKAYLERHEAIHTGEKRFRCPHCPTAFFMGHDLKRHLRIHTGEKPFACKICKKAFRRKAAVAFHEKQVHMRKFQCSYCSRKFFTKSQLDSHTVMHLGVPRPQIPVENCDPCHRTGDAEGVPSAPIRMNSKASGLAPSLDSADAPTMQHPAMAALTPIIGATTSSCELQEGSDSDDLPCLASDLPPNQSSTSGPDSSRAQTDPSDATDVTFFLCNSCGSLFPSAAMLARHTQLLHNPSLTINNPAPKAKSTTRQRTKRESRSKMKKKDTPNAMDGTVKQQMCAECGEEYMGDSKAHGCLDASNVPVSPGPEVIEDPGPDYVDQYPVRTVGESKEKDESLYYCRHCDKGFKKMSSHNVHQRIHTGDKPFVCKFCNKAFSVKSNLKQHEIAKHTDERPYACSKCDARFKQHSHLKSHEEIHAGIKNYECTVCDQKFRQSSHLQRHKLIHDGIKQYKCERCPSAFNLVSDLQRHSLIHSGVKPFQCDQCEKRFRRKFQLKVHQQMHTGELPLQCPHCRKAFMDKKCFESHVSAHEGKALHKCDACDKSFSTEYVLKRHSCGQKTVGCFKCEQCSKSFKCKDTFDNHKCRGRTGRTEKKECSS</sequence>
<dbReference type="GeneID" id="100888427"/>
<dbReference type="SUPFAM" id="SSF57667">
    <property type="entry name" value="beta-beta-alpha zinc fingers"/>
    <property type="match status" value="14"/>
</dbReference>
<dbReference type="PROSITE" id="PS00028">
    <property type="entry name" value="ZINC_FINGER_C2H2_1"/>
    <property type="match status" value="23"/>
</dbReference>
<feature type="domain" description="C2H2-type" evidence="13">
    <location>
        <begin position="1198"/>
        <end position="1226"/>
    </location>
</feature>
<feature type="domain" description="C2H2-type" evidence="13">
    <location>
        <begin position="877"/>
        <end position="905"/>
    </location>
</feature>
<keyword evidence="5 11" id="KW-0863">Zinc-finger</keyword>
<evidence type="ECO:0000256" key="5">
    <source>
        <dbReference type="ARBA" id="ARBA00022771"/>
    </source>
</evidence>
<protein>
    <recommendedName>
        <fullName evidence="13">C2H2-type domain-containing protein</fullName>
    </recommendedName>
</protein>
<dbReference type="PROSITE" id="PS50157">
    <property type="entry name" value="ZINC_FINGER_C2H2_2"/>
    <property type="match status" value="28"/>
</dbReference>
<keyword evidence="4" id="KW-0677">Repeat</keyword>
<comment type="subcellular location">
    <subcellularLocation>
        <location evidence="1">Nucleus</location>
    </subcellularLocation>
</comment>
<feature type="domain" description="C2H2-type" evidence="13">
    <location>
        <begin position="765"/>
        <end position="792"/>
    </location>
</feature>
<dbReference type="InParanoid" id="A0A7M7LPC2"/>
<dbReference type="SMART" id="SM00355">
    <property type="entry name" value="ZnF_C2H2"/>
    <property type="match status" value="30"/>
</dbReference>
<evidence type="ECO:0000256" key="6">
    <source>
        <dbReference type="ARBA" id="ARBA00022833"/>
    </source>
</evidence>
<feature type="region of interest" description="Disordered" evidence="12">
    <location>
        <begin position="997"/>
        <end position="1034"/>
    </location>
</feature>
<feature type="domain" description="C2H2-type" evidence="13">
    <location>
        <begin position="535"/>
        <end position="562"/>
    </location>
</feature>
<keyword evidence="10" id="KW-0539">Nucleus</keyword>
<accession>A0A7M7LPC2</accession>
<dbReference type="FunFam" id="3.30.160.60:FF:000446">
    <property type="entry name" value="Zinc finger protein"/>
    <property type="match status" value="2"/>
</dbReference>
<dbReference type="InterPro" id="IPR013087">
    <property type="entry name" value="Znf_C2H2_type"/>
</dbReference>
<feature type="region of interest" description="Disordered" evidence="12">
    <location>
        <begin position="584"/>
        <end position="616"/>
    </location>
</feature>
<feature type="domain" description="C2H2-type" evidence="13">
    <location>
        <begin position="681"/>
        <end position="708"/>
    </location>
</feature>
<dbReference type="FunFam" id="3.30.160.60:FF:000624">
    <property type="entry name" value="zinc finger protein 697"/>
    <property type="match status" value="2"/>
</dbReference>
<feature type="domain" description="C2H2-type" evidence="13">
    <location>
        <begin position="849"/>
        <end position="876"/>
    </location>
</feature>
<evidence type="ECO:0000256" key="10">
    <source>
        <dbReference type="ARBA" id="ARBA00023242"/>
    </source>
</evidence>
<keyword evidence="3" id="KW-0479">Metal-binding</keyword>
<feature type="domain" description="C2H2-type" evidence="13">
    <location>
        <begin position="1339"/>
        <end position="1366"/>
    </location>
</feature>
<dbReference type="Proteomes" id="UP000007110">
    <property type="component" value="Unassembled WGS sequence"/>
</dbReference>
<dbReference type="FunFam" id="3.30.160.60:FF:000100">
    <property type="entry name" value="Zinc finger 45-like"/>
    <property type="match status" value="1"/>
</dbReference>
<feature type="domain" description="C2H2-type" evidence="13">
    <location>
        <begin position="1255"/>
        <end position="1282"/>
    </location>
</feature>
<evidence type="ECO:0000256" key="8">
    <source>
        <dbReference type="ARBA" id="ARBA00023125"/>
    </source>
</evidence>
<dbReference type="FunFam" id="3.30.160.60:FF:000620">
    <property type="entry name" value="Zinc finger protein 263"/>
    <property type="match status" value="1"/>
</dbReference>
<name>A0A7M7LPC2_STRPU</name>
<feature type="domain" description="C2H2-type" evidence="13">
    <location>
        <begin position="1367"/>
        <end position="1385"/>
    </location>
</feature>
<dbReference type="Pfam" id="PF00096">
    <property type="entry name" value="zf-C2H2"/>
    <property type="match status" value="9"/>
</dbReference>
<feature type="domain" description="C2H2-type" evidence="13">
    <location>
        <begin position="1042"/>
        <end position="1070"/>
    </location>
</feature>
<dbReference type="FunFam" id="3.30.160.60:FF:001530">
    <property type="entry name" value="Zinc finger protein 268"/>
    <property type="match status" value="1"/>
</dbReference>
<feature type="domain" description="C2H2-type" evidence="13">
    <location>
        <begin position="821"/>
        <end position="848"/>
    </location>
</feature>
<feature type="domain" description="C2H2-type" evidence="13">
    <location>
        <begin position="1170"/>
        <end position="1197"/>
    </location>
</feature>
<feature type="domain" description="C2H2-type" evidence="13">
    <location>
        <begin position="737"/>
        <end position="764"/>
    </location>
</feature>
<dbReference type="FunFam" id="3.30.160.60:FF:000130">
    <property type="entry name" value="Spalt-like transcription factor 4"/>
    <property type="match status" value="1"/>
</dbReference>
<dbReference type="Gene3D" id="3.30.160.60">
    <property type="entry name" value="Classic Zinc Finger"/>
    <property type="match status" value="21"/>
</dbReference>
<dbReference type="GO" id="GO:0006357">
    <property type="term" value="P:regulation of transcription by RNA polymerase II"/>
    <property type="evidence" value="ECO:0000318"/>
    <property type="project" value="GO_Central"/>
</dbReference>
<dbReference type="GO" id="GO:0008270">
    <property type="term" value="F:zinc ion binding"/>
    <property type="evidence" value="ECO:0007669"/>
    <property type="project" value="UniProtKB-KW"/>
</dbReference>
<evidence type="ECO:0000256" key="11">
    <source>
        <dbReference type="PROSITE-ProRule" id="PRU00042"/>
    </source>
</evidence>
<keyword evidence="9" id="KW-0804">Transcription</keyword>
<dbReference type="InterPro" id="IPR036236">
    <property type="entry name" value="Znf_C2H2_sf"/>
</dbReference>
<reference evidence="15" key="1">
    <citation type="submission" date="2015-02" db="EMBL/GenBank/DDBJ databases">
        <title>Genome sequencing for Strongylocentrotus purpuratus.</title>
        <authorList>
            <person name="Murali S."/>
            <person name="Liu Y."/>
            <person name="Vee V."/>
            <person name="English A."/>
            <person name="Wang M."/>
            <person name="Skinner E."/>
            <person name="Han Y."/>
            <person name="Muzny D.M."/>
            <person name="Worley K.C."/>
            <person name="Gibbs R.A."/>
        </authorList>
    </citation>
    <scope>NUCLEOTIDE SEQUENCE</scope>
</reference>
<feature type="domain" description="C2H2-type" evidence="13">
    <location>
        <begin position="904"/>
        <end position="931"/>
    </location>
</feature>
<feature type="domain" description="C2H2-type" evidence="13">
    <location>
        <begin position="1227"/>
        <end position="1254"/>
    </location>
</feature>
<keyword evidence="6" id="KW-0862">Zinc</keyword>
<dbReference type="GO" id="GO:0005634">
    <property type="term" value="C:nucleus"/>
    <property type="evidence" value="ECO:0000318"/>
    <property type="project" value="GO_Central"/>
</dbReference>
<keyword evidence="15" id="KW-1185">Reference proteome</keyword>
<evidence type="ECO:0000259" key="13">
    <source>
        <dbReference type="PROSITE" id="PS50157"/>
    </source>
</evidence>
<feature type="domain" description="C2H2-type" evidence="13">
    <location>
        <begin position="1311"/>
        <end position="1338"/>
    </location>
</feature>
<keyword evidence="8" id="KW-0238">DNA-binding</keyword>
<feature type="domain" description="C2H2-type" evidence="13">
    <location>
        <begin position="1283"/>
        <end position="1310"/>
    </location>
</feature>
<evidence type="ECO:0000256" key="3">
    <source>
        <dbReference type="ARBA" id="ARBA00022723"/>
    </source>
</evidence>
<feature type="domain" description="C2H2-type" evidence="13">
    <location>
        <begin position="709"/>
        <end position="736"/>
    </location>
</feature>
<feature type="domain" description="C2H2-type" evidence="13">
    <location>
        <begin position="653"/>
        <end position="680"/>
    </location>
</feature>
<evidence type="ECO:0000256" key="9">
    <source>
        <dbReference type="ARBA" id="ARBA00023163"/>
    </source>
</evidence>
<feature type="domain" description="C2H2-type" evidence="13">
    <location>
        <begin position="453"/>
        <end position="480"/>
    </location>
</feature>
<feature type="domain" description="C2H2-type" evidence="13">
    <location>
        <begin position="481"/>
        <end position="503"/>
    </location>
</feature>
<proteinExistence type="inferred from homology"/>
<feature type="compositionally biased region" description="Basic residues" evidence="12">
    <location>
        <begin position="593"/>
        <end position="607"/>
    </location>
</feature>
<feature type="domain" description="C2H2-type" evidence="13">
    <location>
        <begin position="793"/>
        <end position="820"/>
    </location>
</feature>
<evidence type="ECO:0000256" key="12">
    <source>
        <dbReference type="SAM" id="MobiDB-lite"/>
    </source>
</evidence>
<evidence type="ECO:0000313" key="14">
    <source>
        <dbReference type="EnsemblMetazoa" id="XP_003726405"/>
    </source>
</evidence>
<dbReference type="KEGG" id="spu:100888427"/>
<dbReference type="RefSeq" id="XP_003726405.3">
    <property type="nucleotide sequence ID" value="XM_003726357.3"/>
</dbReference>
<comment type="similarity">
    <text evidence="2">Belongs to the krueppel C2H2-type zinc-finger protein family.</text>
</comment>
<dbReference type="FunFam" id="3.30.160.60:FF:001228">
    <property type="entry name" value="Zinc finger protein 236"/>
    <property type="match status" value="1"/>
</dbReference>
<evidence type="ECO:0000313" key="15">
    <source>
        <dbReference type="Proteomes" id="UP000007110"/>
    </source>
</evidence>
<feature type="domain" description="C2H2-type" evidence="13">
    <location>
        <begin position="1395"/>
        <end position="1423"/>
    </location>
</feature>
<dbReference type="OMA" id="SCTICER"/>
<evidence type="ECO:0000256" key="2">
    <source>
        <dbReference type="ARBA" id="ARBA00006991"/>
    </source>
</evidence>
<keyword evidence="7" id="KW-0805">Transcription regulation</keyword>
<dbReference type="EnsemblMetazoa" id="XM_003726357">
    <property type="protein sequence ID" value="XP_003726405"/>
    <property type="gene ID" value="LOC100888427"/>
</dbReference>
<dbReference type="FunFam" id="3.30.160.60:FF:001527">
    <property type="entry name" value="Zinc finger protein"/>
    <property type="match status" value="1"/>
</dbReference>
<dbReference type="GO" id="GO:0003677">
    <property type="term" value="F:DNA binding"/>
    <property type="evidence" value="ECO:0007669"/>
    <property type="project" value="UniProtKB-KW"/>
</dbReference>